<evidence type="ECO:0000259" key="4">
    <source>
        <dbReference type="PROSITE" id="PS01124"/>
    </source>
</evidence>
<dbReference type="Gene3D" id="1.10.10.60">
    <property type="entry name" value="Homeodomain-like"/>
    <property type="match status" value="2"/>
</dbReference>
<evidence type="ECO:0000256" key="3">
    <source>
        <dbReference type="ARBA" id="ARBA00023163"/>
    </source>
</evidence>
<dbReference type="InterPro" id="IPR018060">
    <property type="entry name" value="HTH_AraC"/>
</dbReference>
<evidence type="ECO:0000256" key="2">
    <source>
        <dbReference type="ARBA" id="ARBA00023125"/>
    </source>
</evidence>
<dbReference type="InterPro" id="IPR054015">
    <property type="entry name" value="ExsA-like_N"/>
</dbReference>
<dbReference type="GO" id="GO:0003700">
    <property type="term" value="F:DNA-binding transcription factor activity"/>
    <property type="evidence" value="ECO:0007669"/>
    <property type="project" value="InterPro"/>
</dbReference>
<dbReference type="PANTHER" id="PTHR43280:SF2">
    <property type="entry name" value="HTH-TYPE TRANSCRIPTIONAL REGULATOR EXSA"/>
    <property type="match status" value="1"/>
</dbReference>
<dbReference type="Proteomes" id="UP000192333">
    <property type="component" value="Chromosome I"/>
</dbReference>
<dbReference type="SMART" id="SM00342">
    <property type="entry name" value="HTH_ARAC"/>
    <property type="match status" value="1"/>
</dbReference>
<dbReference type="PANTHER" id="PTHR43280">
    <property type="entry name" value="ARAC-FAMILY TRANSCRIPTIONAL REGULATOR"/>
    <property type="match status" value="1"/>
</dbReference>
<keyword evidence="3" id="KW-0804">Transcription</keyword>
<dbReference type="PROSITE" id="PS00041">
    <property type="entry name" value="HTH_ARAC_FAMILY_1"/>
    <property type="match status" value="1"/>
</dbReference>
<dbReference type="InterPro" id="IPR020449">
    <property type="entry name" value="Tscrpt_reg_AraC-type_HTH"/>
</dbReference>
<gene>
    <name evidence="5" type="ORF">SAMN00777080_4167</name>
</gene>
<sequence length="278" mass="32557">MKFESNTLKLKGRVVFQKLRVSTFERLPKEYHENEACFIFVNQGNFQVRSQTEILQVNNETALLAKCLNYFYETVKKPGETNDNVEVIGIMLYPELIKSLFDFDIRNSNHMFDFNLKQVQVNKLLQHYRESINILLENPELADEELIKNKLREFIILMTKTIHAPSELDFLAAMFKPFFAKFEEVIQSNLYANLSLEELASLCHMSLSTFKRKFTEAYAESPQKYFTKVKVDKSIELLKNSELRISDIAYDLGFESPTTFNRVFKQQTGKSPSEYRMS</sequence>
<keyword evidence="1" id="KW-0805">Transcription regulation</keyword>
<dbReference type="PRINTS" id="PR00032">
    <property type="entry name" value="HTHARAC"/>
</dbReference>
<protein>
    <submittedName>
        <fullName evidence="5">AraC-type DNA-binding protein</fullName>
    </submittedName>
</protein>
<organism evidence="5 6">
    <name type="scientific">Aquiflexum balticum DSM 16537</name>
    <dbReference type="NCBI Taxonomy" id="758820"/>
    <lineage>
        <taxon>Bacteria</taxon>
        <taxon>Pseudomonadati</taxon>
        <taxon>Bacteroidota</taxon>
        <taxon>Cytophagia</taxon>
        <taxon>Cytophagales</taxon>
        <taxon>Cyclobacteriaceae</taxon>
        <taxon>Aquiflexum</taxon>
    </lineage>
</organism>
<accession>A0A1W2H9F5</accession>
<dbReference type="Pfam" id="PF22200">
    <property type="entry name" value="ExsA_N"/>
    <property type="match status" value="1"/>
</dbReference>
<dbReference type="GO" id="GO:0043565">
    <property type="term" value="F:sequence-specific DNA binding"/>
    <property type="evidence" value="ECO:0007669"/>
    <property type="project" value="InterPro"/>
</dbReference>
<keyword evidence="6" id="KW-1185">Reference proteome</keyword>
<evidence type="ECO:0000313" key="6">
    <source>
        <dbReference type="Proteomes" id="UP000192333"/>
    </source>
</evidence>
<dbReference type="EMBL" id="LT838813">
    <property type="protein sequence ID" value="SMD45513.1"/>
    <property type="molecule type" value="Genomic_DNA"/>
</dbReference>
<keyword evidence="2 5" id="KW-0238">DNA-binding</keyword>
<dbReference type="InterPro" id="IPR009057">
    <property type="entry name" value="Homeodomain-like_sf"/>
</dbReference>
<dbReference type="PROSITE" id="PS01124">
    <property type="entry name" value="HTH_ARAC_FAMILY_2"/>
    <property type="match status" value="1"/>
</dbReference>
<dbReference type="RefSeq" id="WP_084122361.1">
    <property type="nucleotide sequence ID" value="NZ_LT838813.1"/>
</dbReference>
<dbReference type="Pfam" id="PF12833">
    <property type="entry name" value="HTH_18"/>
    <property type="match status" value="1"/>
</dbReference>
<proteinExistence type="predicted"/>
<evidence type="ECO:0000256" key="1">
    <source>
        <dbReference type="ARBA" id="ARBA00023015"/>
    </source>
</evidence>
<dbReference type="AlphaFoldDB" id="A0A1W2H9F5"/>
<dbReference type="InterPro" id="IPR018062">
    <property type="entry name" value="HTH_AraC-typ_CS"/>
</dbReference>
<name>A0A1W2H9F5_9BACT</name>
<evidence type="ECO:0000313" key="5">
    <source>
        <dbReference type="EMBL" id="SMD45513.1"/>
    </source>
</evidence>
<reference evidence="6" key="1">
    <citation type="submission" date="2017-04" db="EMBL/GenBank/DDBJ databases">
        <authorList>
            <person name="Varghese N."/>
            <person name="Submissions S."/>
        </authorList>
    </citation>
    <scope>NUCLEOTIDE SEQUENCE [LARGE SCALE GENOMIC DNA]</scope>
    <source>
        <strain evidence="6">DSM 16537</strain>
    </source>
</reference>
<dbReference type="OrthoDB" id="792101at2"/>
<feature type="domain" description="HTH araC/xylS-type" evidence="4">
    <location>
        <begin position="180"/>
        <end position="278"/>
    </location>
</feature>
<dbReference type="STRING" id="758820.SAMN00777080_4167"/>
<dbReference type="SUPFAM" id="SSF46689">
    <property type="entry name" value="Homeodomain-like"/>
    <property type="match status" value="2"/>
</dbReference>